<dbReference type="Proteomes" id="UP001598201">
    <property type="component" value="Unassembled WGS sequence"/>
</dbReference>
<keyword evidence="5" id="KW-1185">Reference proteome</keyword>
<organism evidence="2 4">
    <name type="scientific">Rahnella sp. (strain Y9602)</name>
    <dbReference type="NCBI Taxonomy" id="2703885"/>
    <lineage>
        <taxon>Bacteria</taxon>
        <taxon>Pseudomonadati</taxon>
        <taxon>Pseudomonadota</taxon>
        <taxon>Gammaproteobacteria</taxon>
        <taxon>Enterobacterales</taxon>
        <taxon>Yersiniaceae</taxon>
        <taxon>Rahnella</taxon>
    </lineage>
</organism>
<protein>
    <submittedName>
        <fullName evidence="2">Uncharacterized protein</fullName>
    </submittedName>
</protein>
<feature type="chain" id="PRO_5002608850" evidence="1">
    <location>
        <begin position="21"/>
        <end position="47"/>
    </location>
</feature>
<gene>
    <name evidence="2" type="ordered locus">Rahaq_2342</name>
    <name evidence="3" type="ORF">ACFPK4_25045</name>
</gene>
<dbReference type="EMBL" id="CP002505">
    <property type="protein sequence ID" value="ADW73951.1"/>
    <property type="molecule type" value="Genomic_DNA"/>
</dbReference>
<evidence type="ECO:0000313" key="4">
    <source>
        <dbReference type="Proteomes" id="UP000007257"/>
    </source>
</evidence>
<feature type="signal peptide" evidence="1">
    <location>
        <begin position="1"/>
        <end position="20"/>
    </location>
</feature>
<evidence type="ECO:0000256" key="1">
    <source>
        <dbReference type="SAM" id="SignalP"/>
    </source>
</evidence>
<sequence precursor="true">MKVSRIAALLFISFTGLSRAAEPLHHFNTSSVDHLIILAGDGGAGGD</sequence>
<name>A0A0H3F9K2_RAHSY</name>
<reference evidence="2 4" key="2">
    <citation type="journal article" date="2012" name="J. Bacteriol.">
        <title>Complete Genome Sequence of Rahnella sp. Strain Y9602, a Gammaproteobacterium Isolate from Metal- and Radionuclide-Contaminated Soil.</title>
        <authorList>
            <person name="Martinez R.J."/>
            <person name="Bruce D."/>
            <person name="Detter C."/>
            <person name="Goodwin L.A."/>
            <person name="Han J."/>
            <person name="Han C.S."/>
            <person name="Held B."/>
            <person name="Land M.L."/>
            <person name="Mikhailova N."/>
            <person name="Nolan M."/>
            <person name="Pennacchio L."/>
            <person name="Pitluck S."/>
            <person name="Tapia R."/>
            <person name="Woyke T."/>
            <person name="Sobecky P.A."/>
        </authorList>
    </citation>
    <scope>NUCLEOTIDE SEQUENCE [LARGE SCALE GENOMIC DNA]</scope>
    <source>
        <strain evidence="2 4">Y9602</strain>
    </source>
</reference>
<dbReference type="EMBL" id="JBHUCJ010000111">
    <property type="protein sequence ID" value="MFD3226812.1"/>
    <property type="molecule type" value="Genomic_DNA"/>
</dbReference>
<evidence type="ECO:0000313" key="5">
    <source>
        <dbReference type="Proteomes" id="UP001598201"/>
    </source>
</evidence>
<accession>A0A0H3F9K2</accession>
<dbReference type="AlphaFoldDB" id="A0A0H3F9K2"/>
<dbReference type="RefSeq" id="WP_013575651.1">
    <property type="nucleotide sequence ID" value="NC_015061.1"/>
</dbReference>
<dbReference type="KEGG" id="rah:Rahaq_2342"/>
<dbReference type="Proteomes" id="UP000007257">
    <property type="component" value="Chromosome"/>
</dbReference>
<reference evidence="4" key="1">
    <citation type="submission" date="2011-01" db="EMBL/GenBank/DDBJ databases">
        <title>Complete sequence of chromosome of Rahnella sp. Y9602.</title>
        <authorList>
            <consortium name="US DOE Joint Genome Institute"/>
            <person name="Lucas S."/>
            <person name="Copeland A."/>
            <person name="Lapidus A."/>
            <person name="Cheng J.-F."/>
            <person name="Goodwin L."/>
            <person name="Pitluck S."/>
            <person name="Lu M."/>
            <person name="Detter J.C."/>
            <person name="Han C."/>
            <person name="Tapia R."/>
            <person name="Land M."/>
            <person name="Hauser L."/>
            <person name="Kyrpides N."/>
            <person name="Ivanova N."/>
            <person name="Ovchinnikova G."/>
            <person name="Pagani I."/>
            <person name="Sobecky P.A."/>
            <person name="Martinez R.J."/>
            <person name="Woyke T."/>
        </authorList>
    </citation>
    <scope>NUCLEOTIDE SEQUENCE [LARGE SCALE GENOMIC DNA]</scope>
    <source>
        <strain evidence="4">Y9602</strain>
    </source>
</reference>
<reference evidence="3 5" key="3">
    <citation type="submission" date="2024-09" db="EMBL/GenBank/DDBJ databases">
        <title>Genomes of Rahnella.</title>
        <authorList>
            <person name="Mnguni F.C."/>
            <person name="Shin G.Y."/>
            <person name="Coutinho T."/>
        </authorList>
    </citation>
    <scope>NUCLEOTIDE SEQUENCE [LARGE SCALE GENOMIC DNA]</scope>
    <source>
        <strain evidence="3 5">20WA0057</strain>
    </source>
</reference>
<proteinExistence type="predicted"/>
<dbReference type="HOGENOM" id="CLU_3172401_0_0_6"/>
<evidence type="ECO:0000313" key="3">
    <source>
        <dbReference type="EMBL" id="MFD3226812.1"/>
    </source>
</evidence>
<keyword evidence="1" id="KW-0732">Signal</keyword>
<evidence type="ECO:0000313" key="2">
    <source>
        <dbReference type="EMBL" id="ADW73951.1"/>
    </source>
</evidence>